<evidence type="ECO:0000313" key="5">
    <source>
        <dbReference type="EMBL" id="TCL75131.1"/>
    </source>
</evidence>
<reference evidence="5 6" key="1">
    <citation type="submission" date="2019-03" db="EMBL/GenBank/DDBJ databases">
        <title>Genomic Encyclopedia of Type Strains, Phase IV (KMG-IV): sequencing the most valuable type-strain genomes for metagenomic binning, comparative biology and taxonomic classification.</title>
        <authorList>
            <person name="Goeker M."/>
        </authorList>
    </citation>
    <scope>NUCLEOTIDE SEQUENCE [LARGE SCALE GENOMIC DNA]</scope>
    <source>
        <strain evidence="5 6">LX-B</strain>
    </source>
</reference>
<dbReference type="EMBL" id="SLUN01000003">
    <property type="protein sequence ID" value="TCL75131.1"/>
    <property type="molecule type" value="Genomic_DNA"/>
</dbReference>
<comment type="similarity">
    <text evidence="1">Belongs to the beta/gamma-crystallin family.</text>
</comment>
<dbReference type="SUPFAM" id="SSF49695">
    <property type="entry name" value="gamma-Crystallin-like"/>
    <property type="match status" value="1"/>
</dbReference>
<evidence type="ECO:0000256" key="3">
    <source>
        <dbReference type="SAM" id="Phobius"/>
    </source>
</evidence>
<dbReference type="Pfam" id="PF00030">
    <property type="entry name" value="Crystall"/>
    <property type="match status" value="1"/>
</dbReference>
<dbReference type="InterPro" id="IPR001064">
    <property type="entry name" value="Beta/gamma_crystallin"/>
</dbReference>
<dbReference type="Gene3D" id="2.60.20.10">
    <property type="entry name" value="Crystallins"/>
    <property type="match status" value="1"/>
</dbReference>
<protein>
    <submittedName>
        <fullName evidence="5">Beta/gamma crystallin</fullName>
    </submittedName>
</protein>
<feature type="transmembrane region" description="Helical" evidence="3">
    <location>
        <begin position="34"/>
        <end position="52"/>
    </location>
</feature>
<dbReference type="RefSeq" id="WP_132012819.1">
    <property type="nucleotide sequence ID" value="NZ_SLUN01000003.1"/>
</dbReference>
<keyword evidence="3" id="KW-0472">Membrane</keyword>
<dbReference type="OrthoDB" id="315328at2"/>
<name>A0A4R1S750_HYDET</name>
<evidence type="ECO:0000256" key="1">
    <source>
        <dbReference type="ARBA" id="ARBA00009646"/>
    </source>
</evidence>
<keyword evidence="3" id="KW-0812">Transmembrane</keyword>
<keyword evidence="3" id="KW-1133">Transmembrane helix</keyword>
<sequence length="90" mass="10517">MAGHLILFQHADLRGAHRHVFEKEADLCYANDTFYHGSIASFVILSGVWKFYRDAKYKRPYSREFGPGIYRWVEDCGFDNDQVYSLQCMG</sequence>
<evidence type="ECO:0000313" key="6">
    <source>
        <dbReference type="Proteomes" id="UP000295008"/>
    </source>
</evidence>
<organism evidence="5 6">
    <name type="scientific">Hydrogenispora ethanolica</name>
    <dbReference type="NCBI Taxonomy" id="1082276"/>
    <lineage>
        <taxon>Bacteria</taxon>
        <taxon>Bacillati</taxon>
        <taxon>Bacillota</taxon>
        <taxon>Hydrogenispora</taxon>
    </lineage>
</organism>
<feature type="domain" description="Beta/gamma crystallin 'Greek key'" evidence="4">
    <location>
        <begin position="5"/>
        <end position="88"/>
    </location>
</feature>
<dbReference type="Proteomes" id="UP000295008">
    <property type="component" value="Unassembled WGS sequence"/>
</dbReference>
<dbReference type="InterPro" id="IPR011024">
    <property type="entry name" value="G_crystallin-like"/>
</dbReference>
<accession>A0A4R1S750</accession>
<evidence type="ECO:0000259" key="4">
    <source>
        <dbReference type="Pfam" id="PF00030"/>
    </source>
</evidence>
<dbReference type="AlphaFoldDB" id="A0A4R1S750"/>
<gene>
    <name evidence="5" type="ORF">EDC14_100362</name>
</gene>
<proteinExistence type="inferred from homology"/>
<keyword evidence="2" id="KW-0677">Repeat</keyword>
<keyword evidence="6" id="KW-1185">Reference proteome</keyword>
<evidence type="ECO:0000256" key="2">
    <source>
        <dbReference type="ARBA" id="ARBA00022737"/>
    </source>
</evidence>
<comment type="caution">
    <text evidence="5">The sequence shown here is derived from an EMBL/GenBank/DDBJ whole genome shotgun (WGS) entry which is preliminary data.</text>
</comment>